<comment type="caution">
    <text evidence="14">The sequence shown here is derived from an EMBL/GenBank/DDBJ whole genome shotgun (WGS) entry which is preliminary data.</text>
</comment>
<protein>
    <recommendedName>
        <fullName evidence="13">EF-hand domain-containing protein</fullName>
    </recommendedName>
</protein>
<dbReference type="RefSeq" id="XP_031023397.1">
    <property type="nucleotide sequence ID" value="XM_031170652.1"/>
</dbReference>
<name>A0A507C3K1_9FUNG</name>
<dbReference type="InterPro" id="IPR011992">
    <property type="entry name" value="EF-hand-dom_pair"/>
</dbReference>
<feature type="domain" description="EF-hand" evidence="13">
    <location>
        <begin position="464"/>
        <end position="499"/>
    </location>
</feature>
<proteinExistence type="inferred from homology"/>
<dbReference type="Gene3D" id="1.50.40.10">
    <property type="entry name" value="Mitochondrial carrier domain"/>
    <property type="match status" value="1"/>
</dbReference>
<dbReference type="GO" id="GO:0005743">
    <property type="term" value="C:mitochondrial inner membrane"/>
    <property type="evidence" value="ECO:0007669"/>
    <property type="project" value="UniProtKB-SubCell"/>
</dbReference>
<evidence type="ECO:0000256" key="11">
    <source>
        <dbReference type="PROSITE-ProRule" id="PRU00282"/>
    </source>
</evidence>
<dbReference type="Pfam" id="PF13499">
    <property type="entry name" value="EF-hand_7"/>
    <property type="match status" value="1"/>
</dbReference>
<comment type="similarity">
    <text evidence="2 12">Belongs to the mitochondrial carrier (TC 2.A.29) family.</text>
</comment>
<evidence type="ECO:0000256" key="7">
    <source>
        <dbReference type="ARBA" id="ARBA00022837"/>
    </source>
</evidence>
<dbReference type="SUPFAM" id="SSF47473">
    <property type="entry name" value="EF-hand"/>
    <property type="match status" value="1"/>
</dbReference>
<dbReference type="Pfam" id="PF00153">
    <property type="entry name" value="Mito_carr"/>
    <property type="match status" value="3"/>
</dbReference>
<evidence type="ECO:0000256" key="3">
    <source>
        <dbReference type="ARBA" id="ARBA00022448"/>
    </source>
</evidence>
<dbReference type="Proteomes" id="UP000319731">
    <property type="component" value="Unassembled WGS sequence"/>
</dbReference>
<dbReference type="EMBL" id="QEAO01000034">
    <property type="protein sequence ID" value="TPX32135.1"/>
    <property type="molecule type" value="Genomic_DNA"/>
</dbReference>
<keyword evidence="4 11" id="KW-0812">Transmembrane</keyword>
<evidence type="ECO:0000256" key="8">
    <source>
        <dbReference type="ARBA" id="ARBA00022989"/>
    </source>
</evidence>
<dbReference type="PANTHER" id="PTHR45928:SF1">
    <property type="entry name" value="RE38146P"/>
    <property type="match status" value="1"/>
</dbReference>
<feature type="repeat" description="Solcar" evidence="11">
    <location>
        <begin position="20"/>
        <end position="128"/>
    </location>
</feature>
<keyword evidence="10 11" id="KW-0472">Membrane</keyword>
<dbReference type="Pfam" id="PF13202">
    <property type="entry name" value="EF-hand_5"/>
    <property type="match status" value="1"/>
</dbReference>
<dbReference type="InterPro" id="IPR018108">
    <property type="entry name" value="MCP_transmembrane"/>
</dbReference>
<feature type="domain" description="EF-hand" evidence="13">
    <location>
        <begin position="335"/>
        <end position="370"/>
    </location>
</feature>
<sequence length="518" mass="57485">MAASTNKITILPNSGKPRTLSAVESFGISALSPACAVIFTNPFDTAKVRLQLQGQGYKAALATAGKDPAAIALVKKNHLVYTNSFQTIYKIFMNEGIKGLQKGLTPALLRESSKNLFRIGMYEPIMSVLHDPQSGPAPGWKRMLAGSMCGVMGAFSCNPFELVKTRLQSKSSGKSVAVGTQHSYKGVWDALRSIYVSEGLKGLYRGSVLSMGRSVVGSGSNLASYSMIKEWLQRERGWADSAWTDMAAGLASGVVSCLFMSPIDVTRTRYYNQPYVDGKGTIYTSGFDAVKKIFAQEGPGAFYKGLITQFLRIGPHFCLTFVFLGIFRRSLLDRYDNQDLKESFATFDSDGDNFLNVPELSNALQTVIPPPKNMSRADYSRLIQLYTDRVIEVADVDHDHKISFIEYKYATKEVRSIVRELQLQSAFQFFAHKHEKIDVNDLKLVLKEMGPRSQNVTEAEHELIIAKNAEALIKLADKDMDGKVSFEEFTAVADHVDLLSNHKILREWGRSAQVKIVY</sequence>
<dbReference type="PROSITE" id="PS00018">
    <property type="entry name" value="EF_HAND_1"/>
    <property type="match status" value="3"/>
</dbReference>
<dbReference type="CDD" id="cd00051">
    <property type="entry name" value="EFh"/>
    <property type="match status" value="2"/>
</dbReference>
<evidence type="ECO:0000313" key="14">
    <source>
        <dbReference type="EMBL" id="TPX32135.1"/>
    </source>
</evidence>
<keyword evidence="5" id="KW-0677">Repeat</keyword>
<gene>
    <name evidence="14" type="ORF">SmJEL517_g04724</name>
</gene>
<dbReference type="GO" id="GO:0005509">
    <property type="term" value="F:calcium ion binding"/>
    <property type="evidence" value="ECO:0007669"/>
    <property type="project" value="InterPro"/>
</dbReference>
<dbReference type="InterPro" id="IPR023395">
    <property type="entry name" value="MCP_dom_sf"/>
</dbReference>
<keyword evidence="7" id="KW-0106">Calcium</keyword>
<keyword evidence="6" id="KW-0999">Mitochondrion inner membrane</keyword>
<reference evidence="14 15" key="1">
    <citation type="journal article" date="2019" name="Sci. Rep.">
        <title>Comparative genomics of chytrid fungi reveal insights into the obligate biotrophic and pathogenic lifestyle of Synchytrium endobioticum.</title>
        <authorList>
            <person name="van de Vossenberg B.T.L.H."/>
            <person name="Warris S."/>
            <person name="Nguyen H.D.T."/>
            <person name="van Gent-Pelzer M.P.E."/>
            <person name="Joly D.L."/>
            <person name="van de Geest H.C."/>
            <person name="Bonants P.J.M."/>
            <person name="Smith D.S."/>
            <person name="Levesque C.A."/>
            <person name="van der Lee T.A.J."/>
        </authorList>
    </citation>
    <scope>NUCLEOTIDE SEQUENCE [LARGE SCALE GENOMIC DNA]</scope>
    <source>
        <strain evidence="14 15">JEL517</strain>
    </source>
</reference>
<evidence type="ECO:0000256" key="12">
    <source>
        <dbReference type="RuleBase" id="RU000488"/>
    </source>
</evidence>
<organism evidence="14 15">
    <name type="scientific">Synchytrium microbalum</name>
    <dbReference type="NCBI Taxonomy" id="1806994"/>
    <lineage>
        <taxon>Eukaryota</taxon>
        <taxon>Fungi</taxon>
        <taxon>Fungi incertae sedis</taxon>
        <taxon>Chytridiomycota</taxon>
        <taxon>Chytridiomycota incertae sedis</taxon>
        <taxon>Chytridiomycetes</taxon>
        <taxon>Synchytriales</taxon>
        <taxon>Synchytriaceae</taxon>
        <taxon>Synchytrium</taxon>
    </lineage>
</organism>
<keyword evidence="3 12" id="KW-0813">Transport</keyword>
<evidence type="ECO:0000256" key="6">
    <source>
        <dbReference type="ARBA" id="ARBA00022792"/>
    </source>
</evidence>
<dbReference type="SMART" id="SM00054">
    <property type="entry name" value="EFh"/>
    <property type="match status" value="3"/>
</dbReference>
<evidence type="ECO:0000256" key="10">
    <source>
        <dbReference type="ARBA" id="ARBA00023136"/>
    </source>
</evidence>
<dbReference type="InterPro" id="IPR018247">
    <property type="entry name" value="EF_Hand_1_Ca_BS"/>
</dbReference>
<dbReference type="PANTHER" id="PTHR45928">
    <property type="entry name" value="RE38146P"/>
    <property type="match status" value="1"/>
</dbReference>
<evidence type="ECO:0000313" key="15">
    <source>
        <dbReference type="Proteomes" id="UP000319731"/>
    </source>
</evidence>
<accession>A0A507C3K1</accession>
<dbReference type="PROSITE" id="PS50222">
    <property type="entry name" value="EF_HAND_2"/>
    <property type="match status" value="2"/>
</dbReference>
<dbReference type="Gene3D" id="1.10.238.10">
    <property type="entry name" value="EF-hand"/>
    <property type="match status" value="2"/>
</dbReference>
<dbReference type="SUPFAM" id="SSF103506">
    <property type="entry name" value="Mitochondrial carrier"/>
    <property type="match status" value="1"/>
</dbReference>
<keyword evidence="15" id="KW-1185">Reference proteome</keyword>
<evidence type="ECO:0000256" key="5">
    <source>
        <dbReference type="ARBA" id="ARBA00022737"/>
    </source>
</evidence>
<evidence type="ECO:0000256" key="1">
    <source>
        <dbReference type="ARBA" id="ARBA00004448"/>
    </source>
</evidence>
<feature type="repeat" description="Solcar" evidence="11">
    <location>
        <begin position="240"/>
        <end position="330"/>
    </location>
</feature>
<dbReference type="InterPro" id="IPR051508">
    <property type="entry name" value="Mito_Carrier_Antiporter"/>
</dbReference>
<evidence type="ECO:0000256" key="4">
    <source>
        <dbReference type="ARBA" id="ARBA00022692"/>
    </source>
</evidence>
<dbReference type="PROSITE" id="PS50920">
    <property type="entry name" value="SOLCAR"/>
    <property type="match status" value="3"/>
</dbReference>
<evidence type="ECO:0000256" key="9">
    <source>
        <dbReference type="ARBA" id="ARBA00023128"/>
    </source>
</evidence>
<dbReference type="AlphaFoldDB" id="A0A507C3K1"/>
<dbReference type="InterPro" id="IPR002048">
    <property type="entry name" value="EF_hand_dom"/>
</dbReference>
<evidence type="ECO:0000259" key="13">
    <source>
        <dbReference type="PROSITE" id="PS50222"/>
    </source>
</evidence>
<comment type="subcellular location">
    <subcellularLocation>
        <location evidence="1">Mitochondrion inner membrane</location>
        <topology evidence="1">Multi-pass membrane protein</topology>
    </subcellularLocation>
</comment>
<keyword evidence="8" id="KW-1133">Transmembrane helix</keyword>
<dbReference type="GeneID" id="42005949"/>
<evidence type="ECO:0000256" key="2">
    <source>
        <dbReference type="ARBA" id="ARBA00006375"/>
    </source>
</evidence>
<feature type="repeat" description="Solcar" evidence="11">
    <location>
        <begin position="137"/>
        <end position="231"/>
    </location>
</feature>
<keyword evidence="9" id="KW-0496">Mitochondrion</keyword>
<dbReference type="OrthoDB" id="756301at2759"/>